<name>A0A7R9M571_9ACAR</name>
<dbReference type="PANTHER" id="PTHR43861">
    <property type="entry name" value="TRANS-ACONITATE 2-METHYLTRANSFERASE-RELATED"/>
    <property type="match status" value="1"/>
</dbReference>
<dbReference type="Gene3D" id="3.40.50.150">
    <property type="entry name" value="Vaccinia Virus protein VP39"/>
    <property type="match status" value="1"/>
</dbReference>
<organism evidence="2">
    <name type="scientific">Oppiella nova</name>
    <dbReference type="NCBI Taxonomy" id="334625"/>
    <lineage>
        <taxon>Eukaryota</taxon>
        <taxon>Metazoa</taxon>
        <taxon>Ecdysozoa</taxon>
        <taxon>Arthropoda</taxon>
        <taxon>Chelicerata</taxon>
        <taxon>Arachnida</taxon>
        <taxon>Acari</taxon>
        <taxon>Acariformes</taxon>
        <taxon>Sarcoptiformes</taxon>
        <taxon>Oribatida</taxon>
        <taxon>Brachypylina</taxon>
        <taxon>Oppioidea</taxon>
        <taxon>Oppiidae</taxon>
        <taxon>Oppiella</taxon>
    </lineage>
</organism>
<evidence type="ECO:0000313" key="2">
    <source>
        <dbReference type="EMBL" id="CAD7652629.1"/>
    </source>
</evidence>
<dbReference type="Pfam" id="PF08241">
    <property type="entry name" value="Methyltransf_11"/>
    <property type="match status" value="1"/>
</dbReference>
<gene>
    <name evidence="2" type="ORF">ONB1V03_LOCUS9290</name>
</gene>
<dbReference type="CDD" id="cd02440">
    <property type="entry name" value="AdoMet_MTases"/>
    <property type="match status" value="1"/>
</dbReference>
<dbReference type="InterPro" id="IPR013216">
    <property type="entry name" value="Methyltransf_11"/>
</dbReference>
<keyword evidence="3" id="KW-1185">Reference proteome</keyword>
<dbReference type="EMBL" id="OC920594">
    <property type="protein sequence ID" value="CAD7652629.1"/>
    <property type="molecule type" value="Genomic_DNA"/>
</dbReference>
<dbReference type="EMBL" id="CAJPVJ010005769">
    <property type="protein sequence ID" value="CAG2169816.1"/>
    <property type="molecule type" value="Genomic_DNA"/>
</dbReference>
<dbReference type="PANTHER" id="PTHR43861:SF1">
    <property type="entry name" value="TRANS-ACONITATE 2-METHYLTRANSFERASE"/>
    <property type="match status" value="1"/>
</dbReference>
<dbReference type="AlphaFoldDB" id="A0A7R9M571"/>
<evidence type="ECO:0000259" key="1">
    <source>
        <dbReference type="Pfam" id="PF08241"/>
    </source>
</evidence>
<proteinExistence type="predicted"/>
<dbReference type="GO" id="GO:0008757">
    <property type="term" value="F:S-adenosylmethionine-dependent methyltransferase activity"/>
    <property type="evidence" value="ECO:0007669"/>
    <property type="project" value="InterPro"/>
</dbReference>
<dbReference type="Proteomes" id="UP000728032">
    <property type="component" value="Unassembled WGS sequence"/>
</dbReference>
<accession>A0A7R9M571</accession>
<evidence type="ECO:0000313" key="3">
    <source>
        <dbReference type="Proteomes" id="UP000728032"/>
    </source>
</evidence>
<dbReference type="SUPFAM" id="SSF53335">
    <property type="entry name" value="S-adenosyl-L-methionine-dependent methyltransferases"/>
    <property type="match status" value="1"/>
</dbReference>
<protein>
    <recommendedName>
        <fullName evidence="1">Methyltransferase type 11 domain-containing protein</fullName>
    </recommendedName>
</protein>
<sequence length="261" mass="29921">MDINTDEFNRVNYAHIRDANNLIDRIIDESGEKYGLVLDVGCGSGNVTALLNQRISCDKLVGLDIDMRMIKFAKTNYNSPKVSYVVQDISAEWHQLDPTLKELEGKVSLIFSNRVLHWIENKTTAAKNLYRLLAPNGKLYTNITTLWDLFDDLVSNEKTEIEKLIKIPSKDEQIDNWRTAFAESGFKDIDIEFSVLRQIYPSDQFKNKKDPIKRNEIMSSGFRDLVRAAILRHHCRELPIGSDGNAMIELNYGQCRVIAHN</sequence>
<feature type="domain" description="Methyltransferase type 11" evidence="1">
    <location>
        <begin position="38"/>
        <end position="140"/>
    </location>
</feature>
<reference evidence="2" key="1">
    <citation type="submission" date="2020-11" db="EMBL/GenBank/DDBJ databases">
        <authorList>
            <person name="Tran Van P."/>
        </authorList>
    </citation>
    <scope>NUCLEOTIDE SEQUENCE</scope>
</reference>
<dbReference type="InterPro" id="IPR029063">
    <property type="entry name" value="SAM-dependent_MTases_sf"/>
</dbReference>
<dbReference type="OrthoDB" id="6493221at2759"/>